<keyword evidence="12" id="KW-0067">ATP-binding</keyword>
<dbReference type="Pfam" id="PF04679">
    <property type="entry name" value="DNA_ligase_A_C"/>
    <property type="match status" value="1"/>
</dbReference>
<keyword evidence="13" id="KW-0239">DNA-directed DNA polymerase</keyword>
<evidence type="ECO:0000256" key="8">
    <source>
        <dbReference type="ARBA" id="ARBA00022741"/>
    </source>
</evidence>
<dbReference type="NCBIfam" id="NF004628">
    <property type="entry name" value="PRK05972.1"/>
    <property type="match status" value="1"/>
</dbReference>
<dbReference type="NCBIfam" id="TIGR02776">
    <property type="entry name" value="NHEJ_ligase_prk"/>
    <property type="match status" value="1"/>
</dbReference>
<dbReference type="InterPro" id="IPR012310">
    <property type="entry name" value="DNA_ligase_ATP-dep_cent"/>
</dbReference>
<dbReference type="EMBL" id="JGYG01000010">
    <property type="protein sequence ID" value="KFI27686.1"/>
    <property type="molecule type" value="Genomic_DNA"/>
</dbReference>
<proteinExistence type="predicted"/>
<dbReference type="InterPro" id="IPR052171">
    <property type="entry name" value="NHEJ_LigD"/>
</dbReference>
<evidence type="ECO:0000256" key="13">
    <source>
        <dbReference type="ARBA" id="ARBA00022932"/>
    </source>
</evidence>
<evidence type="ECO:0000256" key="14">
    <source>
        <dbReference type="ARBA" id="ARBA00023125"/>
    </source>
</evidence>
<dbReference type="PANTHER" id="PTHR42705">
    <property type="entry name" value="BIFUNCTIONAL NON-HOMOLOGOUS END JOINING PROTEIN LIGD"/>
    <property type="match status" value="1"/>
</dbReference>
<evidence type="ECO:0000256" key="6">
    <source>
        <dbReference type="ARBA" id="ARBA00022722"/>
    </source>
</evidence>
<dbReference type="InterPro" id="IPR033651">
    <property type="entry name" value="PaeLigD_Pol-like"/>
</dbReference>
<keyword evidence="7" id="KW-0479">Metal-binding</keyword>
<evidence type="ECO:0000256" key="4">
    <source>
        <dbReference type="ARBA" id="ARBA00022679"/>
    </source>
</evidence>
<dbReference type="RefSeq" id="WP_035712826.1">
    <property type="nucleotide sequence ID" value="NZ_CP035510.1"/>
</dbReference>
<dbReference type="GO" id="GO:0004527">
    <property type="term" value="F:exonuclease activity"/>
    <property type="evidence" value="ECO:0007669"/>
    <property type="project" value="UniProtKB-KW"/>
</dbReference>
<dbReference type="Pfam" id="PF21686">
    <property type="entry name" value="LigD_Prim-Pol"/>
    <property type="match status" value="1"/>
</dbReference>
<comment type="cofactor">
    <cofactor evidence="1">
        <name>Mn(2+)</name>
        <dbReference type="ChEBI" id="CHEBI:29035"/>
    </cofactor>
</comment>
<evidence type="ECO:0000256" key="21">
    <source>
        <dbReference type="SAM" id="MobiDB-lite"/>
    </source>
</evidence>
<reference evidence="22 23" key="1">
    <citation type="submission" date="2014-03" db="EMBL/GenBank/DDBJ databases">
        <title>Genome of Haematobacter massiliensis CCUG 47968.</title>
        <authorList>
            <person name="Wang D."/>
            <person name="Wang G."/>
        </authorList>
    </citation>
    <scope>NUCLEOTIDE SEQUENCE [LARGE SCALE GENOMIC DNA]</scope>
    <source>
        <strain evidence="22 23">CCUG 47968</strain>
    </source>
</reference>
<dbReference type="InterPro" id="IPR014145">
    <property type="entry name" value="LigD_pol_dom"/>
</dbReference>
<keyword evidence="5" id="KW-0548">Nucleotidyltransferase</keyword>
<dbReference type="SUPFAM" id="SSF56091">
    <property type="entry name" value="DNA ligase/mRNA capping enzyme, catalytic domain"/>
    <property type="match status" value="1"/>
</dbReference>
<evidence type="ECO:0000256" key="3">
    <source>
        <dbReference type="ARBA" id="ARBA00022598"/>
    </source>
</evidence>
<evidence type="ECO:0000256" key="11">
    <source>
        <dbReference type="ARBA" id="ARBA00022839"/>
    </source>
</evidence>
<keyword evidence="4" id="KW-0808">Transferase</keyword>
<name>A0A086Y086_9RHOB</name>
<dbReference type="OrthoDB" id="9802472at2"/>
<evidence type="ECO:0000256" key="12">
    <source>
        <dbReference type="ARBA" id="ARBA00022840"/>
    </source>
</evidence>
<dbReference type="PROSITE" id="PS00213">
    <property type="entry name" value="LIPOCALIN"/>
    <property type="match status" value="1"/>
</dbReference>
<comment type="caution">
    <text evidence="22">The sequence shown here is derived from an EMBL/GenBank/DDBJ whole genome shotgun (WGS) entry which is preliminary data.</text>
</comment>
<keyword evidence="3 22" id="KW-0436">Ligase</keyword>
<feature type="compositionally biased region" description="Basic and acidic residues" evidence="21">
    <location>
        <begin position="216"/>
        <end position="243"/>
    </location>
</feature>
<evidence type="ECO:0000256" key="15">
    <source>
        <dbReference type="ARBA" id="ARBA00023172"/>
    </source>
</evidence>
<dbReference type="CDD" id="cd04862">
    <property type="entry name" value="PaeLigD_Pol_like"/>
    <property type="match status" value="1"/>
</dbReference>
<dbReference type="GO" id="GO:0005524">
    <property type="term" value="F:ATP binding"/>
    <property type="evidence" value="ECO:0007669"/>
    <property type="project" value="UniProtKB-KW"/>
</dbReference>
<feature type="region of interest" description="Disordered" evidence="21">
    <location>
        <begin position="164"/>
        <end position="243"/>
    </location>
</feature>
<evidence type="ECO:0000256" key="20">
    <source>
        <dbReference type="ARBA" id="ARBA00034003"/>
    </source>
</evidence>
<dbReference type="NCBIfam" id="TIGR02777">
    <property type="entry name" value="LigD_PE_dom"/>
    <property type="match status" value="1"/>
</dbReference>
<dbReference type="GO" id="GO:0006310">
    <property type="term" value="P:DNA recombination"/>
    <property type="evidence" value="ECO:0007669"/>
    <property type="project" value="UniProtKB-KW"/>
</dbReference>
<evidence type="ECO:0000256" key="19">
    <source>
        <dbReference type="ARBA" id="ARBA00029943"/>
    </source>
</evidence>
<keyword evidence="23" id="KW-1185">Reference proteome</keyword>
<comment type="catalytic activity">
    <reaction evidence="20">
        <text>ATP + (deoxyribonucleotide)n-3'-hydroxyl + 5'-phospho-(deoxyribonucleotide)m = (deoxyribonucleotide)n+m + AMP + diphosphate.</text>
        <dbReference type="EC" id="6.5.1.1"/>
    </reaction>
</comment>
<keyword evidence="8" id="KW-0547">Nucleotide-binding</keyword>
<dbReference type="NCBIfam" id="TIGR02778">
    <property type="entry name" value="ligD_pol"/>
    <property type="match status" value="1"/>
</dbReference>
<keyword evidence="18" id="KW-0511">Multifunctional enzyme</keyword>
<evidence type="ECO:0000256" key="17">
    <source>
        <dbReference type="ARBA" id="ARBA00023211"/>
    </source>
</evidence>
<dbReference type="Proteomes" id="UP000028826">
    <property type="component" value="Unassembled WGS sequence"/>
</dbReference>
<dbReference type="InterPro" id="IPR022272">
    <property type="entry name" value="Lipocalin_CS"/>
</dbReference>
<dbReference type="Gene3D" id="3.30.470.30">
    <property type="entry name" value="DNA ligase/mRNA capping enzyme"/>
    <property type="match status" value="1"/>
</dbReference>
<dbReference type="GO" id="GO:0006281">
    <property type="term" value="P:DNA repair"/>
    <property type="evidence" value="ECO:0007669"/>
    <property type="project" value="UniProtKB-KW"/>
</dbReference>
<dbReference type="eggNOG" id="COG1793">
    <property type="taxonomic scope" value="Bacteria"/>
</dbReference>
<dbReference type="SUPFAM" id="SSF50249">
    <property type="entry name" value="Nucleic acid-binding proteins"/>
    <property type="match status" value="1"/>
</dbReference>
<dbReference type="GO" id="GO:0003887">
    <property type="term" value="F:DNA-directed DNA polymerase activity"/>
    <property type="evidence" value="ECO:0007669"/>
    <property type="project" value="UniProtKB-KW"/>
</dbReference>
<dbReference type="NCBIfam" id="TIGR02779">
    <property type="entry name" value="NHEJ_ligase_lig"/>
    <property type="match status" value="1"/>
</dbReference>
<keyword evidence="6" id="KW-0540">Nuclease</keyword>
<evidence type="ECO:0000256" key="1">
    <source>
        <dbReference type="ARBA" id="ARBA00001936"/>
    </source>
</evidence>
<dbReference type="Pfam" id="PF13298">
    <property type="entry name" value="LigD_N"/>
    <property type="match status" value="1"/>
</dbReference>
<evidence type="ECO:0000313" key="22">
    <source>
        <dbReference type="EMBL" id="KFI27686.1"/>
    </source>
</evidence>
<dbReference type="InterPro" id="IPR014146">
    <property type="entry name" value="LigD_ligase_dom"/>
</dbReference>
<dbReference type="Gene3D" id="2.40.50.140">
    <property type="entry name" value="Nucleic acid-binding proteins"/>
    <property type="match status" value="1"/>
</dbReference>
<dbReference type="CDD" id="cd07971">
    <property type="entry name" value="OBF_DNA_ligase_LigD"/>
    <property type="match status" value="1"/>
</dbReference>
<dbReference type="GO" id="GO:0003677">
    <property type="term" value="F:DNA binding"/>
    <property type="evidence" value="ECO:0007669"/>
    <property type="project" value="UniProtKB-KW"/>
</dbReference>
<dbReference type="InterPro" id="IPR012340">
    <property type="entry name" value="NA-bd_OB-fold"/>
</dbReference>
<evidence type="ECO:0000256" key="7">
    <source>
        <dbReference type="ARBA" id="ARBA00022723"/>
    </source>
</evidence>
<organism evidence="22 23">
    <name type="scientific">Haematobacter massiliensis</name>
    <dbReference type="NCBI Taxonomy" id="195105"/>
    <lineage>
        <taxon>Bacteria</taxon>
        <taxon>Pseudomonadati</taxon>
        <taxon>Pseudomonadota</taxon>
        <taxon>Alphaproteobacteria</taxon>
        <taxon>Rhodobacterales</taxon>
        <taxon>Paracoccaceae</taxon>
        <taxon>Haematobacter</taxon>
    </lineage>
</organism>
<keyword evidence="14" id="KW-0238">DNA-binding</keyword>
<keyword evidence="10" id="KW-0378">Hydrolase</keyword>
<protein>
    <recommendedName>
        <fullName evidence="2">DNA ligase (ATP)</fullName>
        <ecNumber evidence="2">6.5.1.1</ecNumber>
    </recommendedName>
    <alternativeName>
        <fullName evidence="19">NHEJ DNA polymerase</fullName>
    </alternativeName>
</protein>
<gene>
    <name evidence="22" type="ORF">CN97_00390</name>
</gene>
<dbReference type="Gene3D" id="3.30.1490.70">
    <property type="match status" value="1"/>
</dbReference>
<evidence type="ECO:0000256" key="16">
    <source>
        <dbReference type="ARBA" id="ARBA00023204"/>
    </source>
</evidence>
<evidence type="ECO:0000256" key="2">
    <source>
        <dbReference type="ARBA" id="ARBA00012727"/>
    </source>
</evidence>
<dbReference type="CDD" id="cd07906">
    <property type="entry name" value="Adenylation_DNA_ligase_LigD_LigC"/>
    <property type="match status" value="1"/>
</dbReference>
<dbReference type="Pfam" id="PF01068">
    <property type="entry name" value="DNA_ligase_A_M"/>
    <property type="match status" value="1"/>
</dbReference>
<dbReference type="GO" id="GO:0046872">
    <property type="term" value="F:metal ion binding"/>
    <property type="evidence" value="ECO:0007669"/>
    <property type="project" value="UniProtKB-KW"/>
</dbReference>
<dbReference type="Gene3D" id="3.90.920.10">
    <property type="entry name" value="DNA primase, PRIM domain"/>
    <property type="match status" value="1"/>
</dbReference>
<dbReference type="InterPro" id="IPR014144">
    <property type="entry name" value="LigD_PE_domain"/>
</dbReference>
<sequence>MALETYNAKRDFSRTAEPQGKALAGEGGLYVIQKHDARRLHYDLRLELDGVLKSWAVTRGPSLDPAEKRLAVEVEDHPLDYATFEGTIPKGQYGGGSVIVWDKGHWRPDFDPHAGLKKGHLEFELDGEKLRGRWHLIRMKPRRGEKRVNWLLIKAEDDEAREAGDILKEEPRSVASGRTVEEVGKGARAPTKASQGGVAGKAKKTAAPREAGATETRQDKSENTADRPITRVRTTKAEQGEREKLPDFIEPMLATLARHPPSSGDWLHEIKFDGYRLLARLEKGNVRLLTRSGLDWTERFAGPLTEALEGLDARAALIDGELVVEKPSGASDFGALQADLSAGRADRFVYYAFDLLHLDGYGLRSLPLVDRKAALERLIPGQGAVRFSAHFDDAGADVLAHACGLSLEGIISKRSASAYVSGRGRDWLKAKCALRQEFVIGGFTQSTATPQAIGSLALGVQEAGTLRYVGRVGTGFTAEVAHDLWSRLTDLETRDNPFSTRLDSTARRGLQHVRPELVAEVEFRAWTSDGRLRHASFRGLREDKPAGDIVREEEAVERPENVELTHPDRIYWPAEGVTKADLADYYTRVWPRIAPFVTGRALALLRCPEGIEGPSFFQKHAWRGIPEQVRQVKDPKAPEDPFVAIDDLDGLIALVQSAVLEIHPWGSTLQSWEKPDMIVMDLDPGEGITWPDIVSAAGKVRERLEDAGLAAFVKTSGGKGLHVVAPLTPKATWPSVKSFTKSLAEAMAADEPDHFVATISKAKRKGRILVDYLRNQRGMTAVAPYSTRARPGAAVSMPVPWEVLPEIGPQDFTVLNIAEHLSSDPWEAFRDSAKPLPSRRR</sequence>
<keyword evidence="9" id="KW-0227">DNA damage</keyword>
<dbReference type="AlphaFoldDB" id="A0A086Y086"/>
<dbReference type="InterPro" id="IPR012309">
    <property type="entry name" value="DNA_ligase_ATP-dep_C"/>
</dbReference>
<dbReference type="PANTHER" id="PTHR42705:SF2">
    <property type="entry name" value="BIFUNCTIONAL NON-HOMOLOGOUS END JOINING PROTEIN LIGD"/>
    <property type="match status" value="1"/>
</dbReference>
<accession>A0A086Y086</accession>
<evidence type="ECO:0000313" key="23">
    <source>
        <dbReference type="Proteomes" id="UP000028826"/>
    </source>
</evidence>
<dbReference type="EC" id="6.5.1.1" evidence="2"/>
<dbReference type="InterPro" id="IPR014143">
    <property type="entry name" value="NHEJ_ligase_prk"/>
</dbReference>
<evidence type="ECO:0000256" key="10">
    <source>
        <dbReference type="ARBA" id="ARBA00022801"/>
    </source>
</evidence>
<keyword evidence="17" id="KW-0464">Manganese</keyword>
<evidence type="ECO:0000256" key="5">
    <source>
        <dbReference type="ARBA" id="ARBA00022695"/>
    </source>
</evidence>
<dbReference type="eggNOG" id="COG3285">
    <property type="taxonomic scope" value="Bacteria"/>
</dbReference>
<evidence type="ECO:0000256" key="18">
    <source>
        <dbReference type="ARBA" id="ARBA00023268"/>
    </source>
</evidence>
<keyword evidence="16" id="KW-0234">DNA repair</keyword>
<keyword evidence="15" id="KW-0233">DNA recombination</keyword>
<dbReference type="STRING" id="195105.CN97_00390"/>
<keyword evidence="11" id="KW-0269">Exonuclease</keyword>
<dbReference type="GO" id="GO:0003910">
    <property type="term" value="F:DNA ligase (ATP) activity"/>
    <property type="evidence" value="ECO:0007669"/>
    <property type="project" value="UniProtKB-EC"/>
</dbReference>
<evidence type="ECO:0000256" key="9">
    <source>
        <dbReference type="ARBA" id="ARBA00022763"/>
    </source>
</evidence>